<dbReference type="Proteomes" id="UP000319212">
    <property type="component" value="Unassembled WGS sequence"/>
</dbReference>
<accession>A0A502DYX1</accession>
<name>A0A502DYX1_9BURK</name>
<organism evidence="2 3">
    <name type="scientific">Variovorax guangxiensis</name>
    <dbReference type="NCBI Taxonomy" id="1775474"/>
    <lineage>
        <taxon>Bacteria</taxon>
        <taxon>Pseudomonadati</taxon>
        <taxon>Pseudomonadota</taxon>
        <taxon>Betaproteobacteria</taxon>
        <taxon>Burkholderiales</taxon>
        <taxon>Comamonadaceae</taxon>
        <taxon>Variovorax</taxon>
    </lineage>
</organism>
<dbReference type="PANTHER" id="PTHR38768:SF1">
    <property type="entry name" value="UPF0502 PROTEIN YCEH"/>
    <property type="match status" value="1"/>
</dbReference>
<evidence type="ECO:0000313" key="2">
    <source>
        <dbReference type="EMBL" id="TPG29360.1"/>
    </source>
</evidence>
<comment type="similarity">
    <text evidence="1">Belongs to the UPF0502 family.</text>
</comment>
<dbReference type="InterPro" id="IPR036390">
    <property type="entry name" value="WH_DNA-bd_sf"/>
</dbReference>
<dbReference type="AlphaFoldDB" id="A0A502DYX1"/>
<dbReference type="HAMAP" id="MF_01584">
    <property type="entry name" value="UPF0502"/>
    <property type="match status" value="1"/>
</dbReference>
<reference evidence="2 3" key="1">
    <citation type="journal article" date="2019" name="Environ. Microbiol.">
        <title>Species interactions and distinct microbial communities in high Arctic permafrost affected cryosols are associated with the CH4 and CO2 gas fluxes.</title>
        <authorList>
            <person name="Altshuler I."/>
            <person name="Hamel J."/>
            <person name="Turney S."/>
            <person name="Magnuson E."/>
            <person name="Levesque R."/>
            <person name="Greer C."/>
            <person name="Whyte L.G."/>
        </authorList>
    </citation>
    <scope>NUCLEOTIDE SEQUENCE [LARGE SCALE GENOMIC DNA]</scope>
    <source>
        <strain evidence="2 3">S06.C</strain>
    </source>
</reference>
<dbReference type="EMBL" id="RCZI01000002">
    <property type="protein sequence ID" value="TPG29360.1"/>
    <property type="molecule type" value="Genomic_DNA"/>
</dbReference>
<dbReference type="InterPro" id="IPR007432">
    <property type="entry name" value="DUF480"/>
</dbReference>
<dbReference type="Pfam" id="PF04337">
    <property type="entry name" value="DUF480"/>
    <property type="match status" value="1"/>
</dbReference>
<evidence type="ECO:0000256" key="1">
    <source>
        <dbReference type="HAMAP-Rule" id="MF_01584"/>
    </source>
</evidence>
<dbReference type="OrthoDB" id="9784785at2"/>
<gene>
    <name evidence="2" type="ORF">EAH82_06090</name>
</gene>
<dbReference type="Gene3D" id="1.10.10.10">
    <property type="entry name" value="Winged helix-like DNA-binding domain superfamily/Winged helix DNA-binding domain"/>
    <property type="match status" value="2"/>
</dbReference>
<evidence type="ECO:0000313" key="3">
    <source>
        <dbReference type="Proteomes" id="UP000319212"/>
    </source>
</evidence>
<protein>
    <submittedName>
        <fullName evidence="2">DUF480 domain-containing protein</fullName>
    </submittedName>
</protein>
<proteinExistence type="inferred from homology"/>
<dbReference type="InterPro" id="IPR036388">
    <property type="entry name" value="WH-like_DNA-bd_sf"/>
</dbReference>
<dbReference type="SUPFAM" id="SSF46785">
    <property type="entry name" value="Winged helix' DNA-binding domain"/>
    <property type="match status" value="2"/>
</dbReference>
<comment type="caution">
    <text evidence="2">The sequence shown here is derived from an EMBL/GenBank/DDBJ whole genome shotgun (WGS) entry which is preliminary data.</text>
</comment>
<sequence>MPILSLLETRVLGVLVEKQRTVPDSYPLTLNAVLSGCNQKTSRNPVLEVSDAQAQTAIDSLKGYSLVDESSGGRASRYAHNMDRVLRIPSQSSILLTVLMLRGPQTAGELRIASERMHNFADISSVEGFLDELAERPAGALVIKLPRLPGARENRWAHLLSGGPAIDDVPAAAVSGTDASLGEVAALRANVSRLEAEVAELKAFVLRMASELGITP</sequence>
<dbReference type="PANTHER" id="PTHR38768">
    <property type="entry name" value="UPF0502 PROTEIN YCEH"/>
    <property type="match status" value="1"/>
</dbReference>